<keyword evidence="5" id="KW-0812">Transmembrane</keyword>
<evidence type="ECO:0000256" key="1">
    <source>
        <dbReference type="ARBA" id="ARBA00004141"/>
    </source>
</evidence>
<dbReference type="GO" id="GO:0005886">
    <property type="term" value="C:plasma membrane"/>
    <property type="evidence" value="ECO:0007669"/>
    <property type="project" value="UniProtKB-SubCell"/>
</dbReference>
<dbReference type="GO" id="GO:0009847">
    <property type="term" value="P:spore germination"/>
    <property type="evidence" value="ECO:0007669"/>
    <property type="project" value="UniProtKB-UniRule"/>
</dbReference>
<accession>A0AAJ2NQI0</accession>
<evidence type="ECO:0000256" key="4">
    <source>
        <dbReference type="PIRNR" id="PIRNR005690"/>
    </source>
</evidence>
<dbReference type="PANTHER" id="PTHR22550">
    <property type="entry name" value="SPORE GERMINATION PROTEIN"/>
    <property type="match status" value="1"/>
</dbReference>
<evidence type="ECO:0000256" key="5">
    <source>
        <dbReference type="SAM" id="Phobius"/>
    </source>
</evidence>
<keyword evidence="5" id="KW-1133">Transmembrane helix</keyword>
<reference evidence="6" key="1">
    <citation type="submission" date="2023-10" db="EMBL/GenBank/DDBJ databases">
        <title>Screening of Alkalihalophilus pseudofirmusBZ-TG-HK211 and Its Alleviation of Salt Stress on Rapeseed Growth.</title>
        <authorList>
            <person name="Zhao B."/>
            <person name="Guo T."/>
        </authorList>
    </citation>
    <scope>NUCLEOTIDE SEQUENCE</scope>
    <source>
        <strain evidence="6">BZ-TG-HK211</strain>
    </source>
</reference>
<evidence type="ECO:0000313" key="6">
    <source>
        <dbReference type="EMBL" id="MDV2886599.1"/>
    </source>
</evidence>
<dbReference type="Pfam" id="PF03323">
    <property type="entry name" value="GerA"/>
    <property type="match status" value="1"/>
</dbReference>
<dbReference type="Proteomes" id="UP001285636">
    <property type="component" value="Unassembled WGS sequence"/>
</dbReference>
<protein>
    <submittedName>
        <fullName evidence="6">Spore germination protein</fullName>
    </submittedName>
</protein>
<dbReference type="PANTHER" id="PTHR22550:SF5">
    <property type="entry name" value="LEUCINE ZIPPER PROTEIN 4"/>
    <property type="match status" value="1"/>
</dbReference>
<comment type="similarity">
    <text evidence="2 4">Belongs to the GerABKA family.</text>
</comment>
<keyword evidence="3 4" id="KW-0472">Membrane</keyword>
<proteinExistence type="inferred from homology"/>
<comment type="subcellular location">
    <subcellularLocation>
        <location evidence="4">Cell membrane</location>
    </subcellularLocation>
    <subcellularLocation>
        <location evidence="1">Membrane</location>
        <topology evidence="1">Multi-pass membrane protein</topology>
    </subcellularLocation>
</comment>
<dbReference type="InterPro" id="IPR050768">
    <property type="entry name" value="UPF0353/GerABKA_families"/>
</dbReference>
<dbReference type="InterPro" id="IPR004995">
    <property type="entry name" value="Spore_Ger"/>
</dbReference>
<name>A0AAJ2NQI0_ALKPS</name>
<dbReference type="PIRSF" id="PIRSF005690">
    <property type="entry name" value="GerBA"/>
    <property type="match status" value="1"/>
</dbReference>
<feature type="transmembrane region" description="Helical" evidence="5">
    <location>
        <begin position="397"/>
        <end position="418"/>
    </location>
</feature>
<evidence type="ECO:0000313" key="7">
    <source>
        <dbReference type="Proteomes" id="UP001285636"/>
    </source>
</evidence>
<sequence length="473" mass="52561">MTRYTDKDWLSEQFHDSSDIVIKDYPNENVLLMFCEPLIDHTALHSNLLYLKENEFKLEELSTLVQLTRIKKHSFSFDLLYKYLYEGYLYIASKEESSDSVFFLNIAKIPARFPDESVSEVSTRGPKDGFIEQASVNVGLVRKRLKSPSFVVEDFTIGKRSNTNISLLYIADIIDENILKTVKARLTKIDTDILTSSEELEDYISDQKFSLFPLINYTGRPDFVAKAINQGRVALIVDGSPTALIAPANLSFLLKTAEDNNTSFYFASVERVIRTIGLLTSIFLPGFYTALTSHNLGQLPFPLIATISVSRSGLPFSNFLEMLIMLIMFELFKEAGARLPKGVGQTVAVLGGLIIGDAAIRGGITSPTMLVVVGVTAISSFTLVNQSLSGNLFIARLYILFLSSGLGLFGFFVGFLSLTIHVASLRSFGTSYVSFSKVESFKDLVSIFIRLPKPLLTKRAPELDANDKTRGQS</sequence>
<feature type="transmembrane region" description="Helical" evidence="5">
    <location>
        <begin position="366"/>
        <end position="385"/>
    </location>
</feature>
<dbReference type="AlphaFoldDB" id="A0AAJ2NQI0"/>
<evidence type="ECO:0000256" key="2">
    <source>
        <dbReference type="ARBA" id="ARBA00005278"/>
    </source>
</evidence>
<organism evidence="6 7">
    <name type="scientific">Alkalihalophilus pseudofirmus</name>
    <name type="common">Bacillus pseudofirmus</name>
    <dbReference type="NCBI Taxonomy" id="79885"/>
    <lineage>
        <taxon>Bacteria</taxon>
        <taxon>Bacillati</taxon>
        <taxon>Bacillota</taxon>
        <taxon>Bacilli</taxon>
        <taxon>Bacillales</taxon>
        <taxon>Bacillaceae</taxon>
        <taxon>Alkalihalophilus</taxon>
    </lineage>
</organism>
<evidence type="ECO:0000256" key="3">
    <source>
        <dbReference type="ARBA" id="ARBA00023136"/>
    </source>
</evidence>
<dbReference type="RefSeq" id="WP_323467287.1">
    <property type="nucleotide sequence ID" value="NZ_CP144224.1"/>
</dbReference>
<gene>
    <name evidence="6" type="ORF">RYX45_15515</name>
</gene>
<dbReference type="EMBL" id="JAWJAY010000004">
    <property type="protein sequence ID" value="MDV2886599.1"/>
    <property type="molecule type" value="Genomic_DNA"/>
</dbReference>
<comment type="caution">
    <text evidence="6">The sequence shown here is derived from an EMBL/GenBank/DDBJ whole genome shotgun (WGS) entry which is preliminary data.</text>
</comment>